<dbReference type="AlphaFoldDB" id="A0AAE0FBN7"/>
<feature type="region of interest" description="Disordered" evidence="1">
    <location>
        <begin position="39"/>
        <end position="91"/>
    </location>
</feature>
<proteinExistence type="predicted"/>
<comment type="caution">
    <text evidence="2">The sequence shown here is derived from an EMBL/GenBank/DDBJ whole genome shotgun (WGS) entry which is preliminary data.</text>
</comment>
<evidence type="ECO:0000313" key="3">
    <source>
        <dbReference type="Proteomes" id="UP001190700"/>
    </source>
</evidence>
<evidence type="ECO:0000313" key="2">
    <source>
        <dbReference type="EMBL" id="KAK3256680.1"/>
    </source>
</evidence>
<keyword evidence="3" id="KW-1185">Reference proteome</keyword>
<name>A0AAE0FBN7_9CHLO</name>
<dbReference type="EMBL" id="LGRX02021435">
    <property type="protein sequence ID" value="KAK3256680.1"/>
    <property type="molecule type" value="Genomic_DNA"/>
</dbReference>
<organism evidence="2 3">
    <name type="scientific">Cymbomonas tetramitiformis</name>
    <dbReference type="NCBI Taxonomy" id="36881"/>
    <lineage>
        <taxon>Eukaryota</taxon>
        <taxon>Viridiplantae</taxon>
        <taxon>Chlorophyta</taxon>
        <taxon>Pyramimonadophyceae</taxon>
        <taxon>Pyramimonadales</taxon>
        <taxon>Pyramimonadaceae</taxon>
        <taxon>Cymbomonas</taxon>
    </lineage>
</organism>
<gene>
    <name evidence="2" type="ORF">CYMTET_34193</name>
</gene>
<dbReference type="Proteomes" id="UP001190700">
    <property type="component" value="Unassembled WGS sequence"/>
</dbReference>
<protein>
    <submittedName>
        <fullName evidence="2">Uncharacterized protein</fullName>
    </submittedName>
</protein>
<feature type="compositionally biased region" description="Polar residues" evidence="1">
    <location>
        <begin position="109"/>
        <end position="127"/>
    </location>
</feature>
<sequence length="139" mass="14689">MNIRQTGNADTIRVYNRALELLQSRAPDAEEQLVQMVKKAKRENENTEPIVKRATPRTGNGMAQSAGASAAVTARTQQHPEEASKAKGTAIVAGDDLGTPDVAGTASVTVQASASKTVSRSGTNTSGKGLEKLRKKVMR</sequence>
<reference evidence="2 3" key="1">
    <citation type="journal article" date="2015" name="Genome Biol. Evol.">
        <title>Comparative Genomics of a Bacterivorous Green Alga Reveals Evolutionary Causalities and Consequences of Phago-Mixotrophic Mode of Nutrition.</title>
        <authorList>
            <person name="Burns J.A."/>
            <person name="Paasch A."/>
            <person name="Narechania A."/>
            <person name="Kim E."/>
        </authorList>
    </citation>
    <scope>NUCLEOTIDE SEQUENCE [LARGE SCALE GENOMIC DNA]</scope>
    <source>
        <strain evidence="2 3">PLY_AMNH</strain>
    </source>
</reference>
<evidence type="ECO:0000256" key="1">
    <source>
        <dbReference type="SAM" id="MobiDB-lite"/>
    </source>
</evidence>
<accession>A0AAE0FBN7</accession>
<feature type="compositionally biased region" description="Low complexity" evidence="1">
    <location>
        <begin position="63"/>
        <end position="77"/>
    </location>
</feature>
<feature type="region of interest" description="Disordered" evidence="1">
    <location>
        <begin position="109"/>
        <end position="139"/>
    </location>
</feature>